<dbReference type="CDD" id="cd02538">
    <property type="entry name" value="G1P_TT_short"/>
    <property type="match status" value="1"/>
</dbReference>
<sequence length="291" mass="32420">MKGIVLAGGAGTRLYPSTISVSKQLIPIYDKPMIYHPISVLMLAGIREILIISTPQDLPNFKRLLGDGSQFGVNFSYKEQPSPDGLAQAFIIGEEFIGQDAVALVLGDNIFYGGGFSGKLNHVAADIKQNGGAAVFGYPVKDACRFGVVEFDENGKVLSIEEKPQNPKSHYAVTGLYFYDNKVVEYAKNLKPSSRGELEITDLNNIYLKQNRLKAELFGRGFAWLDTGTHNSLLQASQFVRTVEENQGIKIACLEEVAYRMGFISKEELKKYISKYKNNEYYEYVSKILEN</sequence>
<keyword evidence="7 9" id="KW-0460">Magnesium</keyword>
<dbReference type="InterPro" id="IPR005907">
    <property type="entry name" value="G1P_thy_trans_s"/>
</dbReference>
<reference evidence="11" key="1">
    <citation type="submission" date="2020-10" db="EMBL/GenBank/DDBJ databases">
        <authorList>
            <person name="Gilroy R."/>
        </authorList>
    </citation>
    <scope>NUCLEOTIDE SEQUENCE</scope>
    <source>
        <strain evidence="11">10192</strain>
    </source>
</reference>
<keyword evidence="4 9" id="KW-0808">Transferase</keyword>
<dbReference type="InterPro" id="IPR005835">
    <property type="entry name" value="NTP_transferase_dom"/>
</dbReference>
<comment type="catalytic activity">
    <reaction evidence="8 9">
        <text>dTTP + alpha-D-glucose 1-phosphate + H(+) = dTDP-alpha-D-glucose + diphosphate</text>
        <dbReference type="Rhea" id="RHEA:15225"/>
        <dbReference type="ChEBI" id="CHEBI:15378"/>
        <dbReference type="ChEBI" id="CHEBI:33019"/>
        <dbReference type="ChEBI" id="CHEBI:37568"/>
        <dbReference type="ChEBI" id="CHEBI:57477"/>
        <dbReference type="ChEBI" id="CHEBI:58601"/>
        <dbReference type="EC" id="2.7.7.24"/>
    </reaction>
</comment>
<evidence type="ECO:0000256" key="6">
    <source>
        <dbReference type="ARBA" id="ARBA00022723"/>
    </source>
</evidence>
<dbReference type="Pfam" id="PF00483">
    <property type="entry name" value="NTP_transferase"/>
    <property type="match status" value="1"/>
</dbReference>
<dbReference type="FunFam" id="3.90.550.10:FF:000023">
    <property type="entry name" value="Glucose-1-phosphate thymidylyltransferase"/>
    <property type="match status" value="1"/>
</dbReference>
<organism evidence="11 12">
    <name type="scientific">Candidatus Scatousia excrementipullorum</name>
    <dbReference type="NCBI Taxonomy" id="2840936"/>
    <lineage>
        <taxon>Bacteria</taxon>
        <taxon>Candidatus Scatousia</taxon>
    </lineage>
</organism>
<feature type="domain" description="Nucleotidyl transferase" evidence="10">
    <location>
        <begin position="2"/>
        <end position="241"/>
    </location>
</feature>
<dbReference type="EMBL" id="JADIND010000159">
    <property type="protein sequence ID" value="MBO8431170.1"/>
    <property type="molecule type" value="Genomic_DNA"/>
</dbReference>
<dbReference type="NCBIfam" id="TIGR01207">
    <property type="entry name" value="rmlA"/>
    <property type="match status" value="1"/>
</dbReference>
<reference evidence="11" key="2">
    <citation type="journal article" date="2021" name="PeerJ">
        <title>Extensive microbial diversity within the chicken gut microbiome revealed by metagenomics and culture.</title>
        <authorList>
            <person name="Gilroy R."/>
            <person name="Ravi A."/>
            <person name="Getino M."/>
            <person name="Pursley I."/>
            <person name="Horton D.L."/>
            <person name="Alikhan N.F."/>
            <person name="Baker D."/>
            <person name="Gharbi K."/>
            <person name="Hall N."/>
            <person name="Watson M."/>
            <person name="Adriaenssens E.M."/>
            <person name="Foster-Nyarko E."/>
            <person name="Jarju S."/>
            <person name="Secka A."/>
            <person name="Antonio M."/>
            <person name="Oren A."/>
            <person name="Chaudhuri R.R."/>
            <person name="La Ragione R."/>
            <person name="Hildebrand F."/>
            <person name="Pallen M.J."/>
        </authorList>
    </citation>
    <scope>NUCLEOTIDE SEQUENCE</scope>
    <source>
        <strain evidence="11">10192</strain>
    </source>
</reference>
<dbReference type="InterPro" id="IPR029044">
    <property type="entry name" value="Nucleotide-diphossugar_trans"/>
</dbReference>
<dbReference type="Proteomes" id="UP000823632">
    <property type="component" value="Unassembled WGS sequence"/>
</dbReference>
<dbReference type="SUPFAM" id="SSF53448">
    <property type="entry name" value="Nucleotide-diphospho-sugar transferases"/>
    <property type="match status" value="1"/>
</dbReference>
<dbReference type="GO" id="GO:0008879">
    <property type="term" value="F:glucose-1-phosphate thymidylyltransferase activity"/>
    <property type="evidence" value="ECO:0007669"/>
    <property type="project" value="UniProtKB-EC"/>
</dbReference>
<evidence type="ECO:0000256" key="3">
    <source>
        <dbReference type="ARBA" id="ARBA00012461"/>
    </source>
</evidence>
<evidence type="ECO:0000256" key="2">
    <source>
        <dbReference type="ARBA" id="ARBA00010480"/>
    </source>
</evidence>
<dbReference type="EC" id="2.7.7.24" evidence="3 9"/>
<evidence type="ECO:0000259" key="10">
    <source>
        <dbReference type="Pfam" id="PF00483"/>
    </source>
</evidence>
<proteinExistence type="inferred from homology"/>
<evidence type="ECO:0000256" key="5">
    <source>
        <dbReference type="ARBA" id="ARBA00022695"/>
    </source>
</evidence>
<keyword evidence="6 9" id="KW-0479">Metal-binding</keyword>
<evidence type="ECO:0000256" key="7">
    <source>
        <dbReference type="ARBA" id="ARBA00022842"/>
    </source>
</evidence>
<evidence type="ECO:0000256" key="9">
    <source>
        <dbReference type="RuleBase" id="RU003706"/>
    </source>
</evidence>
<protein>
    <recommendedName>
        <fullName evidence="3 9">Glucose-1-phosphate thymidylyltransferase</fullName>
        <ecNumber evidence="3 9">2.7.7.24</ecNumber>
    </recommendedName>
</protein>
<keyword evidence="5 9" id="KW-0548">Nucleotidyltransferase</keyword>
<comment type="function">
    <text evidence="9">Catalyzes the formation of dTDP-glucose, from dTTP and glucose 1-phosphate, as well as its pyrophosphorolysis.</text>
</comment>
<comment type="similarity">
    <text evidence="2 9">Belongs to the glucose-1-phosphate thymidylyltransferase family.</text>
</comment>
<gene>
    <name evidence="11" type="primary">rfbA</name>
    <name evidence="11" type="ORF">IAC76_07250</name>
</gene>
<evidence type="ECO:0000313" key="12">
    <source>
        <dbReference type="Proteomes" id="UP000823632"/>
    </source>
</evidence>
<comment type="caution">
    <text evidence="11">The sequence shown here is derived from an EMBL/GenBank/DDBJ whole genome shotgun (WGS) entry which is preliminary data.</text>
</comment>
<dbReference type="PANTHER" id="PTHR43532:SF1">
    <property type="entry name" value="GLUCOSE-1-PHOSPHATE THYMIDYLYLTRANSFERASE 1"/>
    <property type="match status" value="1"/>
</dbReference>
<evidence type="ECO:0000256" key="8">
    <source>
        <dbReference type="ARBA" id="ARBA00049336"/>
    </source>
</evidence>
<name>A0A9D9DSC3_9BACT</name>
<evidence type="ECO:0000313" key="11">
    <source>
        <dbReference type="EMBL" id="MBO8431170.1"/>
    </source>
</evidence>
<dbReference type="AlphaFoldDB" id="A0A9D9DSC3"/>
<comment type="cofactor">
    <cofactor evidence="1">
        <name>Mg(2+)</name>
        <dbReference type="ChEBI" id="CHEBI:18420"/>
    </cofactor>
</comment>
<accession>A0A9D9DSC3</accession>
<dbReference type="PANTHER" id="PTHR43532">
    <property type="entry name" value="GLUCOSE-1-PHOSPHATE THYMIDYLYLTRANSFERASE"/>
    <property type="match status" value="1"/>
</dbReference>
<dbReference type="GO" id="GO:0046872">
    <property type="term" value="F:metal ion binding"/>
    <property type="evidence" value="ECO:0007669"/>
    <property type="project" value="UniProtKB-KW"/>
</dbReference>
<evidence type="ECO:0000256" key="1">
    <source>
        <dbReference type="ARBA" id="ARBA00001946"/>
    </source>
</evidence>
<dbReference type="Gene3D" id="3.90.550.10">
    <property type="entry name" value="Spore Coat Polysaccharide Biosynthesis Protein SpsA, Chain A"/>
    <property type="match status" value="1"/>
</dbReference>
<evidence type="ECO:0000256" key="4">
    <source>
        <dbReference type="ARBA" id="ARBA00022679"/>
    </source>
</evidence>